<organism evidence="1 2">
    <name type="scientific">Shewanella benthica</name>
    <dbReference type="NCBI Taxonomy" id="43661"/>
    <lineage>
        <taxon>Bacteria</taxon>
        <taxon>Pseudomonadati</taxon>
        <taxon>Pseudomonadota</taxon>
        <taxon>Gammaproteobacteria</taxon>
        <taxon>Alteromonadales</taxon>
        <taxon>Shewanellaceae</taxon>
        <taxon>Shewanella</taxon>
    </lineage>
</organism>
<dbReference type="AlphaFoldDB" id="A0A330M6D3"/>
<dbReference type="AntiFam" id="ANF00050">
    <property type="entry name" value="Translation of CRISPR YPEST repeat 1"/>
</dbReference>
<evidence type="ECO:0000313" key="1">
    <source>
        <dbReference type="EMBL" id="SQH77662.1"/>
    </source>
</evidence>
<accession>A0A330M6D3</accession>
<proteinExistence type="predicted"/>
<reference evidence="2" key="1">
    <citation type="submission" date="2018-06" db="EMBL/GenBank/DDBJ databases">
        <authorList>
            <person name="Cea G.-C."/>
            <person name="William W."/>
        </authorList>
    </citation>
    <scope>NUCLEOTIDE SEQUENCE [LARGE SCALE GENOMIC DNA]</scope>
    <source>
        <strain evidence="2">DB21MT-2</strain>
    </source>
</reference>
<dbReference type="Proteomes" id="UP000250123">
    <property type="component" value="Chromosome SHEWBE"/>
</dbReference>
<dbReference type="KEGG" id="sbk:SHEWBE_3699"/>
<protein>
    <submittedName>
        <fullName evidence="1">Uncharacterized protein</fullName>
    </submittedName>
</protein>
<name>A0A330M6D3_9GAMM</name>
<dbReference type="EMBL" id="LS483452">
    <property type="protein sequence ID" value="SQH77662.1"/>
    <property type="molecule type" value="Genomic_DNA"/>
</dbReference>
<sequence length="32" mass="3775">MQVHCRTGSLERYGREFDPPRTVHCRTGSLER</sequence>
<gene>
    <name evidence="1" type="ORF">SHEWBE_3699</name>
</gene>
<evidence type="ECO:0000313" key="2">
    <source>
        <dbReference type="Proteomes" id="UP000250123"/>
    </source>
</evidence>